<dbReference type="KEGG" id="smo:SELMODRAFT_182342"/>
<dbReference type="InParanoid" id="D8SSP3"/>
<organism evidence="3">
    <name type="scientific">Selaginella moellendorffii</name>
    <name type="common">Spikemoss</name>
    <dbReference type="NCBI Taxonomy" id="88036"/>
    <lineage>
        <taxon>Eukaryota</taxon>
        <taxon>Viridiplantae</taxon>
        <taxon>Streptophyta</taxon>
        <taxon>Embryophyta</taxon>
        <taxon>Tracheophyta</taxon>
        <taxon>Lycopodiopsida</taxon>
        <taxon>Selaginellales</taxon>
        <taxon>Selaginellaceae</taxon>
        <taxon>Selaginella</taxon>
    </lineage>
</organism>
<accession>D8SSP3</accession>
<reference evidence="2 3" key="1">
    <citation type="journal article" date="2011" name="Science">
        <title>The Selaginella genome identifies genetic changes associated with the evolution of vascular plants.</title>
        <authorList>
            <person name="Banks J.A."/>
            <person name="Nishiyama T."/>
            <person name="Hasebe M."/>
            <person name="Bowman J.L."/>
            <person name="Gribskov M."/>
            <person name="dePamphilis C."/>
            <person name="Albert V.A."/>
            <person name="Aono N."/>
            <person name="Aoyama T."/>
            <person name="Ambrose B.A."/>
            <person name="Ashton N.W."/>
            <person name="Axtell M.J."/>
            <person name="Barker E."/>
            <person name="Barker M.S."/>
            <person name="Bennetzen J.L."/>
            <person name="Bonawitz N.D."/>
            <person name="Chapple C."/>
            <person name="Cheng C."/>
            <person name="Correa L.G."/>
            <person name="Dacre M."/>
            <person name="DeBarry J."/>
            <person name="Dreyer I."/>
            <person name="Elias M."/>
            <person name="Engstrom E.M."/>
            <person name="Estelle M."/>
            <person name="Feng L."/>
            <person name="Finet C."/>
            <person name="Floyd S.K."/>
            <person name="Frommer W.B."/>
            <person name="Fujita T."/>
            <person name="Gramzow L."/>
            <person name="Gutensohn M."/>
            <person name="Harholt J."/>
            <person name="Hattori M."/>
            <person name="Heyl A."/>
            <person name="Hirai T."/>
            <person name="Hiwatashi Y."/>
            <person name="Ishikawa M."/>
            <person name="Iwata M."/>
            <person name="Karol K.G."/>
            <person name="Koehler B."/>
            <person name="Kolukisaoglu U."/>
            <person name="Kubo M."/>
            <person name="Kurata T."/>
            <person name="Lalonde S."/>
            <person name="Li K."/>
            <person name="Li Y."/>
            <person name="Litt A."/>
            <person name="Lyons E."/>
            <person name="Manning G."/>
            <person name="Maruyama T."/>
            <person name="Michael T.P."/>
            <person name="Mikami K."/>
            <person name="Miyazaki S."/>
            <person name="Morinaga S."/>
            <person name="Murata T."/>
            <person name="Mueller-Roeber B."/>
            <person name="Nelson D.R."/>
            <person name="Obara M."/>
            <person name="Oguri Y."/>
            <person name="Olmstead R.G."/>
            <person name="Onodera N."/>
            <person name="Petersen B.L."/>
            <person name="Pils B."/>
            <person name="Prigge M."/>
            <person name="Rensing S.A."/>
            <person name="Riano-Pachon D.M."/>
            <person name="Roberts A.W."/>
            <person name="Sato Y."/>
            <person name="Scheller H.V."/>
            <person name="Schulz B."/>
            <person name="Schulz C."/>
            <person name="Shakirov E.V."/>
            <person name="Shibagaki N."/>
            <person name="Shinohara N."/>
            <person name="Shippen D.E."/>
            <person name="Soerensen I."/>
            <person name="Sotooka R."/>
            <person name="Sugimoto N."/>
            <person name="Sugita M."/>
            <person name="Sumikawa N."/>
            <person name="Tanurdzic M."/>
            <person name="Theissen G."/>
            <person name="Ulvskov P."/>
            <person name="Wakazuki S."/>
            <person name="Weng J.K."/>
            <person name="Willats W.W."/>
            <person name="Wipf D."/>
            <person name="Wolf P.G."/>
            <person name="Yang L."/>
            <person name="Zimmer A.D."/>
            <person name="Zhu Q."/>
            <person name="Mitros T."/>
            <person name="Hellsten U."/>
            <person name="Loque D."/>
            <person name="Otillar R."/>
            <person name="Salamov A."/>
            <person name="Schmutz J."/>
            <person name="Shapiro H."/>
            <person name="Lindquist E."/>
            <person name="Lucas S."/>
            <person name="Rokhsar D."/>
            <person name="Grigoriev I.V."/>
        </authorList>
    </citation>
    <scope>NUCLEOTIDE SEQUENCE [LARGE SCALE GENOMIC DNA]</scope>
</reference>
<proteinExistence type="predicted"/>
<dbReference type="Gene3D" id="3.10.180.10">
    <property type="entry name" value="2,3-Dihydroxybiphenyl 1,2-Dioxygenase, domain 1"/>
    <property type="match status" value="1"/>
</dbReference>
<evidence type="ECO:0000313" key="3">
    <source>
        <dbReference type="Proteomes" id="UP000001514"/>
    </source>
</evidence>
<gene>
    <name evidence="2" type="ORF">SELMODRAFT_182342</name>
</gene>
<protein>
    <recommendedName>
        <fullName evidence="1">VOC domain-containing protein</fullName>
    </recommendedName>
</protein>
<sequence>MAPIAGVCLQHIAREADDPHAMALFYQEVLGFNRLETPNFGAMTVIWMSLPPSHSLHLIGRESKRSTSSRKDPSVLPKSDHLAFRVENYNAAVQLIKDRGIEIFEKTQQDGKIKQAFFYDPEGT</sequence>
<dbReference type="FunCoup" id="D8SSP3">
    <property type="interactions" value="77"/>
</dbReference>
<dbReference type="SUPFAM" id="SSF54593">
    <property type="entry name" value="Glyoxalase/Bleomycin resistance protein/Dihydroxybiphenyl dioxygenase"/>
    <property type="match status" value="1"/>
</dbReference>
<dbReference type="InterPro" id="IPR004360">
    <property type="entry name" value="Glyas_Fos-R_dOase_dom"/>
</dbReference>
<dbReference type="InterPro" id="IPR029068">
    <property type="entry name" value="Glyas_Bleomycin-R_OHBP_Dase"/>
</dbReference>
<dbReference type="PANTHER" id="PTHR47802:SF1">
    <property type="entry name" value="GLYOXALASE FAMILY PROTEIN, EXPRESSED"/>
    <property type="match status" value="1"/>
</dbReference>
<dbReference type="Pfam" id="PF00903">
    <property type="entry name" value="Glyoxalase"/>
    <property type="match status" value="1"/>
</dbReference>
<dbReference type="HOGENOM" id="CLU_046006_12_3_1"/>
<dbReference type="EMBL" id="GL377638">
    <property type="protein sequence ID" value="EFJ12518.1"/>
    <property type="molecule type" value="Genomic_DNA"/>
</dbReference>
<dbReference type="STRING" id="88036.D8SSP3"/>
<dbReference type="PROSITE" id="PS51819">
    <property type="entry name" value="VOC"/>
    <property type="match status" value="1"/>
</dbReference>
<dbReference type="AlphaFoldDB" id="D8SSP3"/>
<dbReference type="Proteomes" id="UP000001514">
    <property type="component" value="Unassembled WGS sequence"/>
</dbReference>
<dbReference type="PANTHER" id="PTHR47802">
    <property type="entry name" value="GLYOXALASE FAMILY PROTEIN, EXPRESSED"/>
    <property type="match status" value="1"/>
</dbReference>
<dbReference type="Gramene" id="EFJ12518">
    <property type="protein sequence ID" value="EFJ12518"/>
    <property type="gene ID" value="SELMODRAFT_182342"/>
</dbReference>
<feature type="domain" description="VOC" evidence="1">
    <location>
        <begin position="8"/>
        <end position="124"/>
    </location>
</feature>
<evidence type="ECO:0000259" key="1">
    <source>
        <dbReference type="PROSITE" id="PS51819"/>
    </source>
</evidence>
<dbReference type="InterPro" id="IPR037523">
    <property type="entry name" value="VOC_core"/>
</dbReference>
<dbReference type="OMA" id="VIWLKLP"/>
<dbReference type="eggNOG" id="KOG2944">
    <property type="taxonomic scope" value="Eukaryota"/>
</dbReference>
<name>D8SSP3_SELML</name>
<evidence type="ECO:0000313" key="2">
    <source>
        <dbReference type="EMBL" id="EFJ12518.1"/>
    </source>
</evidence>
<keyword evidence="3" id="KW-1185">Reference proteome</keyword>